<dbReference type="InterPro" id="IPR043502">
    <property type="entry name" value="DNA/RNA_pol_sf"/>
</dbReference>
<evidence type="ECO:0000259" key="2">
    <source>
        <dbReference type="PROSITE" id="PS50879"/>
    </source>
</evidence>
<name>A0ABM0Y4R2_CAMSA</name>
<keyword evidence="3" id="KW-1185">Reference proteome</keyword>
<dbReference type="InterPro" id="IPR043128">
    <property type="entry name" value="Rev_trsase/Diguanyl_cyclase"/>
</dbReference>
<sequence length="497" mass="55491">MKVQYPDWLANPVVVKKNNGKWRACVDFTDLNKACPKDCFPLPHIDRLVEATAGNQLFSFMDAFSGYNQIAMSPADRKKTAFITDRGTYYYKVMPFGLKNAGATYQRLVNTMFADLLGQTMEVYIDDMLVKSLIAEQHIQHLTECFDILDRFQMKLNPTKCTFGVTAGEFLGYIVIERGIEANPKQIEAVLGLPSPSNKREVQRLTGRVAALNRFIARSTDKCLPFNQLLRGNKDFHWDEACARDARRRRDVISLRLHFQLGITLHCCANRPTAPDGPSQPPSVRANCKVLADFITELSPDLEETIPKEEPWTLFTDGSSSNQGSGVGIILRSLTGEVLEQALKLGFKALNNETEYEAVLAGLRLAQGLGVTSIQVFCDSQLVVSQFSGEYGAKNVRMETYRQLLRTLSAQFALFKLIKVPRSENASADALAALANCSDPELRRTIPIECIEIPSIDHTDLTHAISNAAEPMDIDLPVQDPAEITQPPDDWQLEIKE</sequence>
<protein>
    <submittedName>
        <fullName evidence="4">Uncharacterized protein LOC104772563</fullName>
    </submittedName>
</protein>
<dbReference type="Gene3D" id="3.10.10.10">
    <property type="entry name" value="HIV Type 1 Reverse Transcriptase, subunit A, domain 1"/>
    <property type="match status" value="1"/>
</dbReference>
<dbReference type="PROSITE" id="PS50879">
    <property type="entry name" value="RNASE_H_1"/>
    <property type="match status" value="1"/>
</dbReference>
<dbReference type="Gene3D" id="3.30.70.270">
    <property type="match status" value="2"/>
</dbReference>
<dbReference type="Gene3D" id="3.30.420.10">
    <property type="entry name" value="Ribonuclease H-like superfamily/Ribonuclease H"/>
    <property type="match status" value="1"/>
</dbReference>
<proteinExistence type="predicted"/>
<dbReference type="PROSITE" id="PS50878">
    <property type="entry name" value="RT_POL"/>
    <property type="match status" value="1"/>
</dbReference>
<dbReference type="Proteomes" id="UP000694864">
    <property type="component" value="Chromosome 20"/>
</dbReference>
<dbReference type="GeneID" id="104772563"/>
<dbReference type="RefSeq" id="XP_010495465.1">
    <property type="nucleotide sequence ID" value="XM_010497163.1"/>
</dbReference>
<organism evidence="3 4">
    <name type="scientific">Camelina sativa</name>
    <name type="common">False flax</name>
    <name type="synonym">Myagrum sativum</name>
    <dbReference type="NCBI Taxonomy" id="90675"/>
    <lineage>
        <taxon>Eukaryota</taxon>
        <taxon>Viridiplantae</taxon>
        <taxon>Streptophyta</taxon>
        <taxon>Embryophyta</taxon>
        <taxon>Tracheophyta</taxon>
        <taxon>Spermatophyta</taxon>
        <taxon>Magnoliopsida</taxon>
        <taxon>eudicotyledons</taxon>
        <taxon>Gunneridae</taxon>
        <taxon>Pentapetalae</taxon>
        <taxon>rosids</taxon>
        <taxon>malvids</taxon>
        <taxon>Brassicales</taxon>
        <taxon>Brassicaceae</taxon>
        <taxon>Camelineae</taxon>
        <taxon>Camelina</taxon>
    </lineage>
</organism>
<dbReference type="Pfam" id="PF00078">
    <property type="entry name" value="RVT_1"/>
    <property type="match status" value="1"/>
</dbReference>
<dbReference type="InterPro" id="IPR002156">
    <property type="entry name" value="RNaseH_domain"/>
</dbReference>
<dbReference type="InterPro" id="IPR000477">
    <property type="entry name" value="RT_dom"/>
</dbReference>
<dbReference type="CDD" id="cd09279">
    <property type="entry name" value="RNase_HI_like"/>
    <property type="match status" value="1"/>
</dbReference>
<accession>A0ABM0Y4R2</accession>
<reference evidence="4" key="2">
    <citation type="submission" date="2025-08" db="UniProtKB">
        <authorList>
            <consortium name="RefSeq"/>
        </authorList>
    </citation>
    <scope>IDENTIFICATION</scope>
    <source>
        <tissue evidence="4">Leaf</tissue>
    </source>
</reference>
<dbReference type="SUPFAM" id="SSF56672">
    <property type="entry name" value="DNA/RNA polymerases"/>
    <property type="match status" value="1"/>
</dbReference>
<evidence type="ECO:0000313" key="3">
    <source>
        <dbReference type="Proteomes" id="UP000694864"/>
    </source>
</evidence>
<gene>
    <name evidence="4" type="primary">LOC104772563</name>
</gene>
<feature type="domain" description="Reverse transcriptase" evidence="1">
    <location>
        <begin position="1"/>
        <end position="175"/>
    </location>
</feature>
<dbReference type="PANTHER" id="PTHR24559">
    <property type="entry name" value="TRANSPOSON TY3-I GAG-POL POLYPROTEIN"/>
    <property type="match status" value="1"/>
</dbReference>
<feature type="domain" description="RNase H type-1" evidence="2">
    <location>
        <begin position="308"/>
        <end position="437"/>
    </location>
</feature>
<dbReference type="InterPro" id="IPR036397">
    <property type="entry name" value="RNaseH_sf"/>
</dbReference>
<evidence type="ECO:0000313" key="4">
    <source>
        <dbReference type="RefSeq" id="XP_010495465.1"/>
    </source>
</evidence>
<reference evidence="3" key="1">
    <citation type="journal article" date="2014" name="Nat. Commun.">
        <title>The emerging biofuel crop Camelina sativa retains a highly undifferentiated hexaploid genome structure.</title>
        <authorList>
            <person name="Kagale S."/>
            <person name="Koh C."/>
            <person name="Nixon J."/>
            <person name="Bollina V."/>
            <person name="Clarke W.E."/>
            <person name="Tuteja R."/>
            <person name="Spillane C."/>
            <person name="Robinson S.J."/>
            <person name="Links M.G."/>
            <person name="Clarke C."/>
            <person name="Higgins E.E."/>
            <person name="Huebert T."/>
            <person name="Sharpe A.G."/>
            <person name="Parkin I.A."/>
        </authorList>
    </citation>
    <scope>NUCLEOTIDE SEQUENCE [LARGE SCALE GENOMIC DNA]</scope>
    <source>
        <strain evidence="3">cv. DH55</strain>
    </source>
</reference>
<evidence type="ECO:0000259" key="1">
    <source>
        <dbReference type="PROSITE" id="PS50878"/>
    </source>
</evidence>
<dbReference type="PANTHER" id="PTHR24559:SF431">
    <property type="entry name" value="RNA-DIRECTED DNA POLYMERASE HOMOLOG"/>
    <property type="match status" value="1"/>
</dbReference>
<dbReference type="CDD" id="cd01647">
    <property type="entry name" value="RT_LTR"/>
    <property type="match status" value="1"/>
</dbReference>
<dbReference type="InterPro" id="IPR053134">
    <property type="entry name" value="RNA-dir_DNA_polymerase"/>
</dbReference>
<dbReference type="Pfam" id="PF13456">
    <property type="entry name" value="RVT_3"/>
    <property type="match status" value="1"/>
</dbReference>